<protein>
    <submittedName>
        <fullName evidence="2">FkbM family methyltransferase</fullName>
    </submittedName>
</protein>
<evidence type="ECO:0000259" key="1">
    <source>
        <dbReference type="Pfam" id="PF05050"/>
    </source>
</evidence>
<dbReference type="InterPro" id="IPR029063">
    <property type="entry name" value="SAM-dependent_MTases_sf"/>
</dbReference>
<proteinExistence type="predicted"/>
<dbReference type="InterPro" id="IPR006342">
    <property type="entry name" value="FkbM_mtfrase"/>
</dbReference>
<sequence length="222" mass="24149">MMVLARIRREAAHLMRKLTGEKARARRAAFAAFDAAVAGLRPGDLVIDLGANVGVFTEAMARSGADVIAFEPDPHAFGLLSVRLAPWPNARLVAAAAGDKAGSFQLYRHRDFAASPDRRTTSSTLIADKRNVSAAHAVTVEVVDFVAFLRDLDRDVAVLKIDIEGAEVALLERLLADPVADRIGQIFVETHERMLPQLASRTAALKRLAAGRAKPVINWDWH</sequence>
<keyword evidence="3" id="KW-1185">Reference proteome</keyword>
<dbReference type="Pfam" id="PF05050">
    <property type="entry name" value="Methyltransf_21"/>
    <property type="match status" value="1"/>
</dbReference>
<evidence type="ECO:0000313" key="2">
    <source>
        <dbReference type="EMBL" id="NEY90674.1"/>
    </source>
</evidence>
<organism evidence="2 3">
    <name type="scientific">Tabrizicola oligotrophica</name>
    <dbReference type="NCBI Taxonomy" id="2710650"/>
    <lineage>
        <taxon>Bacteria</taxon>
        <taxon>Pseudomonadati</taxon>
        <taxon>Pseudomonadota</taxon>
        <taxon>Alphaproteobacteria</taxon>
        <taxon>Rhodobacterales</taxon>
        <taxon>Paracoccaceae</taxon>
        <taxon>Tabrizicola</taxon>
    </lineage>
</organism>
<dbReference type="Gene3D" id="3.40.50.150">
    <property type="entry name" value="Vaccinia Virus protein VP39"/>
    <property type="match status" value="1"/>
</dbReference>
<reference evidence="2 3" key="1">
    <citation type="submission" date="2020-02" db="EMBL/GenBank/DDBJ databases">
        <authorList>
            <person name="Chen W.-M."/>
        </authorList>
    </citation>
    <scope>NUCLEOTIDE SEQUENCE [LARGE SCALE GENOMIC DNA]</scope>
    <source>
        <strain evidence="2 3">KMS-5</strain>
    </source>
</reference>
<evidence type="ECO:0000313" key="3">
    <source>
        <dbReference type="Proteomes" id="UP000477782"/>
    </source>
</evidence>
<dbReference type="GO" id="GO:0032259">
    <property type="term" value="P:methylation"/>
    <property type="evidence" value="ECO:0007669"/>
    <property type="project" value="UniProtKB-KW"/>
</dbReference>
<dbReference type="SUPFAM" id="SSF53335">
    <property type="entry name" value="S-adenosyl-L-methionine-dependent methyltransferases"/>
    <property type="match status" value="1"/>
</dbReference>
<dbReference type="PANTHER" id="PTHR34203">
    <property type="entry name" value="METHYLTRANSFERASE, FKBM FAMILY PROTEIN"/>
    <property type="match status" value="1"/>
</dbReference>
<dbReference type="Proteomes" id="UP000477782">
    <property type="component" value="Unassembled WGS sequence"/>
</dbReference>
<feature type="domain" description="Methyltransferase FkbM" evidence="1">
    <location>
        <begin position="48"/>
        <end position="197"/>
    </location>
</feature>
<dbReference type="AlphaFoldDB" id="A0A6M0QUZ5"/>
<dbReference type="GO" id="GO:0008168">
    <property type="term" value="F:methyltransferase activity"/>
    <property type="evidence" value="ECO:0007669"/>
    <property type="project" value="UniProtKB-KW"/>
</dbReference>
<keyword evidence="2" id="KW-0808">Transferase</keyword>
<accession>A0A6M0QUZ5</accession>
<dbReference type="NCBIfam" id="TIGR01444">
    <property type="entry name" value="fkbM_fam"/>
    <property type="match status" value="1"/>
</dbReference>
<dbReference type="EMBL" id="JAAIVJ010000005">
    <property type="protein sequence ID" value="NEY90674.1"/>
    <property type="molecule type" value="Genomic_DNA"/>
</dbReference>
<dbReference type="InterPro" id="IPR052514">
    <property type="entry name" value="SAM-dependent_MTase"/>
</dbReference>
<name>A0A6M0QUZ5_9RHOB</name>
<dbReference type="RefSeq" id="WP_164625374.1">
    <property type="nucleotide sequence ID" value="NZ_JAAIVJ010000005.1"/>
</dbReference>
<gene>
    <name evidence="2" type="ORF">G4Z14_10240</name>
</gene>
<keyword evidence="2" id="KW-0489">Methyltransferase</keyword>
<comment type="caution">
    <text evidence="2">The sequence shown here is derived from an EMBL/GenBank/DDBJ whole genome shotgun (WGS) entry which is preliminary data.</text>
</comment>
<dbReference type="PANTHER" id="PTHR34203:SF15">
    <property type="entry name" value="SLL1173 PROTEIN"/>
    <property type="match status" value="1"/>
</dbReference>